<organism evidence="2 3">
    <name type="scientific">Senegalimassilia faecalis</name>
    <dbReference type="NCBI Taxonomy" id="2509433"/>
    <lineage>
        <taxon>Bacteria</taxon>
        <taxon>Bacillati</taxon>
        <taxon>Actinomycetota</taxon>
        <taxon>Coriobacteriia</taxon>
        <taxon>Coriobacteriales</taxon>
        <taxon>Coriobacteriaceae</taxon>
        <taxon>Senegalimassilia</taxon>
    </lineage>
</organism>
<feature type="domain" description="HTH hxlR-type" evidence="1">
    <location>
        <begin position="1"/>
        <end position="35"/>
    </location>
</feature>
<sequence>MPPKIEYELSEIGHKFQDVLATLEVWGNEYIEYLKKRTGTSTCSR</sequence>
<name>A0A4Q2K167_9ACTN</name>
<evidence type="ECO:0000259" key="1">
    <source>
        <dbReference type="PROSITE" id="PS51118"/>
    </source>
</evidence>
<keyword evidence="3" id="KW-1185">Reference proteome</keyword>
<protein>
    <recommendedName>
        <fullName evidence="1">HTH hxlR-type domain-containing protein</fullName>
    </recommendedName>
</protein>
<comment type="caution">
    <text evidence="2">The sequence shown here is derived from an EMBL/GenBank/DDBJ whole genome shotgun (WGS) entry which is preliminary data.</text>
</comment>
<dbReference type="InterPro" id="IPR002577">
    <property type="entry name" value="HTH_HxlR"/>
</dbReference>
<dbReference type="EMBL" id="SDPW01000001">
    <property type="protein sequence ID" value="RXZ53433.1"/>
    <property type="molecule type" value="Genomic_DNA"/>
</dbReference>
<dbReference type="Pfam" id="PF01638">
    <property type="entry name" value="HxlR"/>
    <property type="match status" value="1"/>
</dbReference>
<evidence type="ECO:0000313" key="2">
    <source>
        <dbReference type="EMBL" id="RXZ53433.1"/>
    </source>
</evidence>
<evidence type="ECO:0000313" key="3">
    <source>
        <dbReference type="Proteomes" id="UP000293345"/>
    </source>
</evidence>
<dbReference type="Proteomes" id="UP000293345">
    <property type="component" value="Unassembled WGS sequence"/>
</dbReference>
<dbReference type="PROSITE" id="PS51118">
    <property type="entry name" value="HTH_HXLR"/>
    <property type="match status" value="1"/>
</dbReference>
<proteinExistence type="predicted"/>
<accession>A0A4Q2K167</accession>
<dbReference type="AlphaFoldDB" id="A0A4Q2K167"/>
<dbReference type="InterPro" id="IPR036388">
    <property type="entry name" value="WH-like_DNA-bd_sf"/>
</dbReference>
<gene>
    <name evidence="2" type="ORF">ET524_02215</name>
</gene>
<reference evidence="2 3" key="1">
    <citation type="submission" date="2019-01" db="EMBL/GenBank/DDBJ databases">
        <title>Senegalimassilia sp. nov. KGMB04484 isolated human feces.</title>
        <authorList>
            <person name="Han K.-I."/>
            <person name="Kim J.-S."/>
            <person name="Lee K.C."/>
            <person name="Suh M.K."/>
            <person name="Eom M.K."/>
            <person name="Lee J.H."/>
            <person name="Park S.-H."/>
            <person name="Kang S.W."/>
            <person name="Park J.-E."/>
            <person name="Oh B.S."/>
            <person name="Yu S.Y."/>
            <person name="Choi S.-H."/>
            <person name="Lee D.H."/>
            <person name="Yoon H."/>
            <person name="Kim B.-Y."/>
            <person name="Lee J.H."/>
            <person name="Lee J.-S."/>
        </authorList>
    </citation>
    <scope>NUCLEOTIDE SEQUENCE [LARGE SCALE GENOMIC DNA]</scope>
    <source>
        <strain evidence="2 3">KGMB04484</strain>
    </source>
</reference>
<dbReference type="OrthoDB" id="9792527at2"/>
<dbReference type="Gene3D" id="1.10.10.10">
    <property type="entry name" value="Winged helix-like DNA-binding domain superfamily/Winged helix DNA-binding domain"/>
    <property type="match status" value="1"/>
</dbReference>